<dbReference type="GO" id="GO:0016846">
    <property type="term" value="F:carbon-sulfur lyase activity"/>
    <property type="evidence" value="ECO:0007669"/>
    <property type="project" value="InterPro"/>
</dbReference>
<accession>A0A9P5HDN3</accession>
<evidence type="ECO:0000256" key="3">
    <source>
        <dbReference type="ARBA" id="ARBA00022833"/>
    </source>
</evidence>
<evidence type="ECO:0000259" key="5">
    <source>
        <dbReference type="Pfam" id="PF04828"/>
    </source>
</evidence>
<evidence type="ECO:0000313" key="7">
    <source>
        <dbReference type="Proteomes" id="UP000722485"/>
    </source>
</evidence>
<dbReference type="Pfam" id="PF04828">
    <property type="entry name" value="GFA"/>
    <property type="match status" value="2"/>
</dbReference>
<comment type="caution">
    <text evidence="6">The sequence shown here is derived from an EMBL/GenBank/DDBJ whole genome shotgun (WGS) entry which is preliminary data.</text>
</comment>
<dbReference type="PANTHER" id="PTHR33337:SF33">
    <property type="entry name" value="CENP-V_GFA DOMAIN-CONTAINING PROTEIN"/>
    <property type="match status" value="1"/>
</dbReference>
<organism evidence="6 7">
    <name type="scientific">Cylindrodendrum hubeiense</name>
    <dbReference type="NCBI Taxonomy" id="595255"/>
    <lineage>
        <taxon>Eukaryota</taxon>
        <taxon>Fungi</taxon>
        <taxon>Dikarya</taxon>
        <taxon>Ascomycota</taxon>
        <taxon>Pezizomycotina</taxon>
        <taxon>Sordariomycetes</taxon>
        <taxon>Hypocreomycetidae</taxon>
        <taxon>Hypocreales</taxon>
        <taxon>Nectriaceae</taxon>
        <taxon>Cylindrodendrum</taxon>
    </lineage>
</organism>
<dbReference type="PANTHER" id="PTHR33337">
    <property type="entry name" value="GFA DOMAIN-CONTAINING PROTEIN"/>
    <property type="match status" value="1"/>
</dbReference>
<dbReference type="EMBL" id="JAANBB010000098">
    <property type="protein sequence ID" value="KAF7550446.1"/>
    <property type="molecule type" value="Genomic_DNA"/>
</dbReference>
<name>A0A9P5HDN3_9HYPO</name>
<keyword evidence="7" id="KW-1185">Reference proteome</keyword>
<protein>
    <recommendedName>
        <fullName evidence="5">CENP-V/GFA domain-containing protein</fullName>
    </recommendedName>
</protein>
<evidence type="ECO:0000256" key="2">
    <source>
        <dbReference type="ARBA" id="ARBA00022723"/>
    </source>
</evidence>
<sequence>MTTHYSEKKDLLPLTGGCACGLIRYQLTQPPILVHCCYCTACQRQTGSAFALNAIIESTALVQLPSASPSVAGNPAAPEPVCAGLMPAFANATDSVSTTHEQPDPDSKPAPAPVCIPTQSGLGQTVAHCPSCHVGLWNFYADGGPHVSYIRVGTLDRPWEIEPDVHIYTRSRMAFLAVNDGKPQFEEYYPSRDALVQGDALERLQALKPVVRNWWVDLKAALSSQ</sequence>
<feature type="domain" description="CENP-V/GFA" evidence="5">
    <location>
        <begin position="14"/>
        <end position="62"/>
    </location>
</feature>
<dbReference type="AlphaFoldDB" id="A0A9P5HDN3"/>
<dbReference type="InterPro" id="IPR011057">
    <property type="entry name" value="Mss4-like_sf"/>
</dbReference>
<comment type="similarity">
    <text evidence="1">Belongs to the Gfa family.</text>
</comment>
<keyword evidence="4" id="KW-0456">Lyase</keyword>
<dbReference type="OrthoDB" id="406544at2759"/>
<gene>
    <name evidence="6" type="ORF">G7Z17_g5695</name>
</gene>
<keyword evidence="2" id="KW-0479">Metal-binding</keyword>
<evidence type="ECO:0000256" key="4">
    <source>
        <dbReference type="ARBA" id="ARBA00023239"/>
    </source>
</evidence>
<proteinExistence type="inferred from homology"/>
<keyword evidence="3" id="KW-0862">Zinc</keyword>
<dbReference type="InterPro" id="IPR006913">
    <property type="entry name" value="CENP-V/GFA"/>
</dbReference>
<dbReference type="Proteomes" id="UP000722485">
    <property type="component" value="Unassembled WGS sequence"/>
</dbReference>
<evidence type="ECO:0000313" key="6">
    <source>
        <dbReference type="EMBL" id="KAF7550446.1"/>
    </source>
</evidence>
<dbReference type="Gene3D" id="3.90.1590.10">
    <property type="entry name" value="glutathione-dependent formaldehyde- activating enzyme (gfa)"/>
    <property type="match status" value="1"/>
</dbReference>
<dbReference type="SUPFAM" id="SSF51316">
    <property type="entry name" value="Mss4-like"/>
    <property type="match status" value="2"/>
</dbReference>
<feature type="domain" description="CENP-V/GFA" evidence="5">
    <location>
        <begin position="120"/>
        <end position="170"/>
    </location>
</feature>
<reference evidence="6" key="1">
    <citation type="submission" date="2020-03" db="EMBL/GenBank/DDBJ databases">
        <title>Draft Genome Sequence of Cylindrodendrum hubeiense.</title>
        <authorList>
            <person name="Buettner E."/>
            <person name="Kellner H."/>
        </authorList>
    </citation>
    <scope>NUCLEOTIDE SEQUENCE</scope>
    <source>
        <strain evidence="6">IHI 201604</strain>
    </source>
</reference>
<evidence type="ECO:0000256" key="1">
    <source>
        <dbReference type="ARBA" id="ARBA00005495"/>
    </source>
</evidence>
<dbReference type="GO" id="GO:0046872">
    <property type="term" value="F:metal ion binding"/>
    <property type="evidence" value="ECO:0007669"/>
    <property type="project" value="UniProtKB-KW"/>
</dbReference>